<dbReference type="PROSITE" id="PS50943">
    <property type="entry name" value="HTH_CROC1"/>
    <property type="match status" value="1"/>
</dbReference>
<dbReference type="InterPro" id="IPR001387">
    <property type="entry name" value="Cro/C1-type_HTH"/>
</dbReference>
<dbReference type="Gene3D" id="1.10.260.40">
    <property type="entry name" value="lambda repressor-like DNA-binding domains"/>
    <property type="match status" value="1"/>
</dbReference>
<organism evidence="3 4">
    <name type="scientific">Geodermatophilus obscurus (strain ATCC 25078 / DSM 43160 / JCM 3152 / CCUG 61914 / KCC A-0152 / KCTC 9177 / NBRC 13315 / NRRL B-3577 / G-20)</name>
    <dbReference type="NCBI Taxonomy" id="526225"/>
    <lineage>
        <taxon>Bacteria</taxon>
        <taxon>Bacillati</taxon>
        <taxon>Actinomycetota</taxon>
        <taxon>Actinomycetes</taxon>
        <taxon>Geodermatophilales</taxon>
        <taxon>Geodermatophilaceae</taxon>
        <taxon>Geodermatophilus</taxon>
    </lineage>
</organism>
<dbReference type="KEGG" id="gob:Gobs_1983"/>
<dbReference type="HOGENOM" id="CLU_066192_44_1_11"/>
<name>D2SEY8_GEOOG</name>
<dbReference type="eggNOG" id="COG1476">
    <property type="taxonomic scope" value="Bacteria"/>
</dbReference>
<dbReference type="RefSeq" id="WP_012948117.1">
    <property type="nucleotide sequence ID" value="NC_013757.1"/>
</dbReference>
<gene>
    <name evidence="3" type="ordered locus">Gobs_1983</name>
</gene>
<dbReference type="AlphaFoldDB" id="D2SEY8"/>
<dbReference type="SMART" id="SM00530">
    <property type="entry name" value="HTH_XRE"/>
    <property type="match status" value="1"/>
</dbReference>
<protein>
    <submittedName>
        <fullName evidence="3">Transcriptional regulator, XRE family</fullName>
    </submittedName>
</protein>
<dbReference type="Pfam" id="PF01381">
    <property type="entry name" value="HTH_3"/>
    <property type="match status" value="1"/>
</dbReference>
<dbReference type="SUPFAM" id="SSF47413">
    <property type="entry name" value="lambda repressor-like DNA-binding domains"/>
    <property type="match status" value="1"/>
</dbReference>
<evidence type="ECO:0000256" key="1">
    <source>
        <dbReference type="ARBA" id="ARBA00023125"/>
    </source>
</evidence>
<dbReference type="CDD" id="cd00093">
    <property type="entry name" value="HTH_XRE"/>
    <property type="match status" value="1"/>
</dbReference>
<dbReference type="PANTHER" id="PTHR46558:SF4">
    <property type="entry name" value="DNA-BIDING PHAGE PROTEIN"/>
    <property type="match status" value="1"/>
</dbReference>
<sequence>MRNAVRALRMQRGLSQGDLAVVMGVSRQTINSIETGRYLPSLPLAIGLARFFKTTVEEVFDVAE</sequence>
<reference evidence="3 4" key="1">
    <citation type="journal article" date="2010" name="Stand. Genomic Sci.">
        <title>Complete genome sequence of Geodermatophilus obscurus type strain (G-20).</title>
        <authorList>
            <person name="Ivanova N."/>
            <person name="Sikorski J."/>
            <person name="Jando M."/>
            <person name="Munk C."/>
            <person name="Lapidus A."/>
            <person name="Glavina Del Rio T."/>
            <person name="Copeland A."/>
            <person name="Tice H."/>
            <person name="Cheng J.-F."/>
            <person name="Lucas S."/>
            <person name="Chen F."/>
            <person name="Nolan M."/>
            <person name="Bruce D."/>
            <person name="Goodwin L."/>
            <person name="Pitluck S."/>
            <person name="Mavromatis K."/>
            <person name="Mikhailova N."/>
            <person name="Pati A."/>
            <person name="Chen A."/>
            <person name="Palaniappan K."/>
            <person name="Land M."/>
            <person name="Hauser L."/>
            <person name="Chang Y.-J."/>
            <person name="Jeffries C.D."/>
            <person name="Meincke L."/>
            <person name="Brettin T."/>
            <person name="Detter J.C."/>
            <person name="Detter J.C."/>
            <person name="Rohde M."/>
            <person name="Goeker M."/>
            <person name="Bristow J."/>
            <person name="Eisen J.A."/>
            <person name="Markowitz V."/>
            <person name="Hugenholtz P."/>
            <person name="Kyrpides N.C."/>
            <person name="Klenk H.-P."/>
        </authorList>
    </citation>
    <scope>NUCLEOTIDE SEQUENCE [LARGE SCALE GENOMIC DNA]</scope>
    <source>
        <strain evidence="4">ATCC 25078 / DSM 43160 / JCM 3152 / KCC A-0152 / KCTC 9177 / NBRC 13315 / NRRL B-3577 / G-20</strain>
    </source>
</reference>
<evidence type="ECO:0000313" key="4">
    <source>
        <dbReference type="Proteomes" id="UP000001382"/>
    </source>
</evidence>
<keyword evidence="1" id="KW-0238">DNA-binding</keyword>
<evidence type="ECO:0000313" key="3">
    <source>
        <dbReference type="EMBL" id="ADB74678.1"/>
    </source>
</evidence>
<dbReference type="PANTHER" id="PTHR46558">
    <property type="entry name" value="TRACRIPTIONAL REGULATORY PROTEIN-RELATED-RELATED"/>
    <property type="match status" value="1"/>
</dbReference>
<reference evidence="4" key="2">
    <citation type="submission" date="2010-01" db="EMBL/GenBank/DDBJ databases">
        <title>The complete genome of Geodermatophilus obscurus DSM 43160.</title>
        <authorList>
            <consortium name="US DOE Joint Genome Institute (JGI-PGF)"/>
            <person name="Lucas S."/>
            <person name="Copeland A."/>
            <person name="Lapidus A."/>
            <person name="Glavina del Rio T."/>
            <person name="Dalin E."/>
            <person name="Tice H."/>
            <person name="Bruce D."/>
            <person name="Goodwin L."/>
            <person name="Pitluck S."/>
            <person name="Kyrpides N."/>
            <person name="Mavromatis K."/>
            <person name="Ivanova N."/>
            <person name="Munk A.C."/>
            <person name="Brettin T."/>
            <person name="Detter J.C."/>
            <person name="Han C."/>
            <person name="Larimer F."/>
            <person name="Land M."/>
            <person name="Hauser L."/>
            <person name="Markowitz V."/>
            <person name="Cheng J.-F."/>
            <person name="Hugenholtz P."/>
            <person name="Woyke T."/>
            <person name="Wu D."/>
            <person name="Jando M."/>
            <person name="Schneider S."/>
            <person name="Klenk H.-P."/>
            <person name="Eisen J.A."/>
        </authorList>
    </citation>
    <scope>NUCLEOTIDE SEQUENCE [LARGE SCALE GENOMIC DNA]</scope>
    <source>
        <strain evidence="4">ATCC 25078 / DSM 43160 / JCM 3152 / KCC A-0152 / KCTC 9177 / NBRC 13315 / NRRL B-3577 / G-20</strain>
    </source>
</reference>
<evidence type="ECO:0000259" key="2">
    <source>
        <dbReference type="PROSITE" id="PS50943"/>
    </source>
</evidence>
<dbReference type="STRING" id="526225.Gobs_1983"/>
<feature type="domain" description="HTH cro/C1-type" evidence="2">
    <location>
        <begin position="5"/>
        <end position="59"/>
    </location>
</feature>
<dbReference type="InterPro" id="IPR010982">
    <property type="entry name" value="Lambda_DNA-bd_dom_sf"/>
</dbReference>
<dbReference type="GO" id="GO:0003677">
    <property type="term" value="F:DNA binding"/>
    <property type="evidence" value="ECO:0007669"/>
    <property type="project" value="UniProtKB-KW"/>
</dbReference>
<accession>D2SEY8</accession>
<dbReference type="Proteomes" id="UP000001382">
    <property type="component" value="Chromosome"/>
</dbReference>
<keyword evidence="4" id="KW-1185">Reference proteome</keyword>
<dbReference type="EMBL" id="CP001867">
    <property type="protein sequence ID" value="ADB74678.1"/>
    <property type="molecule type" value="Genomic_DNA"/>
</dbReference>
<dbReference type="OrthoDB" id="7428772at2"/>
<proteinExistence type="predicted"/>